<dbReference type="EMBL" id="LCAE01000006">
    <property type="protein sequence ID" value="KKR87311.1"/>
    <property type="molecule type" value="Genomic_DNA"/>
</dbReference>
<keyword evidence="1" id="KW-0472">Membrane</keyword>
<dbReference type="Proteomes" id="UP000033858">
    <property type="component" value="Unassembled WGS sequence"/>
</dbReference>
<evidence type="ECO:0000259" key="2">
    <source>
        <dbReference type="Pfam" id="PF13231"/>
    </source>
</evidence>
<feature type="transmembrane region" description="Helical" evidence="1">
    <location>
        <begin position="331"/>
        <end position="349"/>
    </location>
</feature>
<feature type="transmembrane region" description="Helical" evidence="1">
    <location>
        <begin position="12"/>
        <end position="33"/>
    </location>
</feature>
<gene>
    <name evidence="3" type="ORF">UU32_C0006G0013</name>
</gene>
<feature type="transmembrane region" description="Helical" evidence="1">
    <location>
        <begin position="81"/>
        <end position="102"/>
    </location>
</feature>
<sequence>MRFFTFLKHPLFWIFVLALFLRVIKLGTFPYGFHADEVRVGWQASLGKILPLYYNTFGDFRPTGIFYTAMSSLALFGKNEFAVRFPSALFGALTVFPLYFFAKELRKKKLEIGNWKLEIIASFLLAISPWHMEVSRATSEAIIALFLTLWTLYFAIKKNLFYTLALTFLSYLFYHSTRIVTPIFLAIAAGSKKTAIYTAGGAILLTLLFSLNPAARGRLTQVSILSDPDIKYETTHAKDLINNKFVIYTKRFITEYSKYLGADFLIGYGARPYRYTTPGVGILTYVEFVLLVFGIVAIIKKKFSALPLLLLLIAPLPSALTTEDSPNLMRAFYMVPFVTIICAYGFSLLDKYKKLIFTFLILNFTFFLYMYFRHSFIHIPLIANADMDASSYRNVGTKELVLKLNQIKGDYEKILVTGFPDNIRPWYEFYIGEIPENIELTNLKCASDDSFVADVPEKFLAVDSWQCSPESKIKDGLLIKIIEKIYRPDGSEAFTFVTRLED</sequence>
<dbReference type="AlphaFoldDB" id="A0A0G0UIG7"/>
<dbReference type="InterPro" id="IPR038731">
    <property type="entry name" value="RgtA/B/C-like"/>
</dbReference>
<feature type="transmembrane region" description="Helical" evidence="1">
    <location>
        <begin position="195"/>
        <end position="215"/>
    </location>
</feature>
<comment type="caution">
    <text evidence="3">The sequence shown here is derived from an EMBL/GenBank/DDBJ whole genome shotgun (WGS) entry which is preliminary data.</text>
</comment>
<feature type="transmembrane region" description="Helical" evidence="1">
    <location>
        <begin position="137"/>
        <end position="156"/>
    </location>
</feature>
<name>A0A0G0UIG7_9BACT</name>
<proteinExistence type="predicted"/>
<organism evidence="3 4">
    <name type="scientific">Candidatus Woesebacteria bacterium GW2011_GWB1_41_10</name>
    <dbReference type="NCBI Taxonomy" id="1618577"/>
    <lineage>
        <taxon>Bacteria</taxon>
        <taxon>Candidatus Woeseibacteriota</taxon>
    </lineage>
</organism>
<dbReference type="Pfam" id="PF13231">
    <property type="entry name" value="PMT_2"/>
    <property type="match status" value="1"/>
</dbReference>
<accession>A0A0G0UIG7</accession>
<reference evidence="3 4" key="1">
    <citation type="journal article" date="2015" name="Nature">
        <title>rRNA introns, odd ribosomes, and small enigmatic genomes across a large radiation of phyla.</title>
        <authorList>
            <person name="Brown C.T."/>
            <person name="Hug L.A."/>
            <person name="Thomas B.C."/>
            <person name="Sharon I."/>
            <person name="Castelle C.J."/>
            <person name="Singh A."/>
            <person name="Wilkins M.J."/>
            <person name="Williams K.H."/>
            <person name="Banfield J.F."/>
        </authorList>
    </citation>
    <scope>NUCLEOTIDE SEQUENCE [LARGE SCALE GENOMIC DNA]</scope>
</reference>
<evidence type="ECO:0000256" key="1">
    <source>
        <dbReference type="SAM" id="Phobius"/>
    </source>
</evidence>
<evidence type="ECO:0000313" key="4">
    <source>
        <dbReference type="Proteomes" id="UP000033858"/>
    </source>
</evidence>
<feature type="transmembrane region" description="Helical" evidence="1">
    <location>
        <begin position="114"/>
        <end position="131"/>
    </location>
</feature>
<feature type="domain" description="Glycosyltransferase RgtA/B/C/D-like" evidence="2">
    <location>
        <begin position="62"/>
        <end position="206"/>
    </location>
</feature>
<keyword evidence="1" id="KW-0812">Transmembrane</keyword>
<feature type="transmembrane region" description="Helical" evidence="1">
    <location>
        <begin position="355"/>
        <end position="372"/>
    </location>
</feature>
<feature type="transmembrane region" description="Helical" evidence="1">
    <location>
        <begin position="168"/>
        <end position="189"/>
    </location>
</feature>
<feature type="transmembrane region" description="Helical" evidence="1">
    <location>
        <begin position="280"/>
        <end position="299"/>
    </location>
</feature>
<keyword evidence="1" id="KW-1133">Transmembrane helix</keyword>
<evidence type="ECO:0000313" key="3">
    <source>
        <dbReference type="EMBL" id="KKR87311.1"/>
    </source>
</evidence>
<protein>
    <recommendedName>
        <fullName evidence="2">Glycosyltransferase RgtA/B/C/D-like domain-containing protein</fullName>
    </recommendedName>
</protein>